<protein>
    <submittedName>
        <fullName evidence="1">Uncharacterized protein</fullName>
    </submittedName>
</protein>
<dbReference type="EMBL" id="CM042883">
    <property type="protein sequence ID" value="KAI4374674.1"/>
    <property type="molecule type" value="Genomic_DNA"/>
</dbReference>
<name>A0ACB9RAM2_9MYRT</name>
<accession>A0ACB9RAM2</accession>
<proteinExistence type="predicted"/>
<keyword evidence="2" id="KW-1185">Reference proteome</keyword>
<evidence type="ECO:0000313" key="1">
    <source>
        <dbReference type="EMBL" id="KAI4374674.1"/>
    </source>
</evidence>
<sequence length="403" mass="46004">MGRRVGKGKLDLMPFLYSRFPSPIPHFNCRDCGTAFGPAIGCKPAASVTLGRRTLALLIPLVEETSSVNPFPANWQPWCPEALSRSRLVSGCRRQLQAGVCPGGDVDVMENHDNTRPSDAGLASKEMERRRKIGLANKGKVPWNVGIKHSEATRERIRQRTIQALRNPKVKKKIAEHPRTLSVDTKAKISSSQRRRWRERWKQKQLAEKFFASWTEKIARMAKIGWKDEGNLEWDSYEKIKEDISLQRLHCRAEEGRAKNKARMRAQRAAEARVQKMTLLAQKRKDRQEKRKQRQEHRKPSSTQVTRHWDAVAGGINLKKRLMKIHKKRTATIQVACRGSTNTIVEIPSWENVDLEHIRREKAQREVSLADQIRAARSRAKPPCSEALAVPSSVHVLKGLEVE</sequence>
<organism evidence="1 2">
    <name type="scientific">Melastoma candidum</name>
    <dbReference type="NCBI Taxonomy" id="119954"/>
    <lineage>
        <taxon>Eukaryota</taxon>
        <taxon>Viridiplantae</taxon>
        <taxon>Streptophyta</taxon>
        <taxon>Embryophyta</taxon>
        <taxon>Tracheophyta</taxon>
        <taxon>Spermatophyta</taxon>
        <taxon>Magnoliopsida</taxon>
        <taxon>eudicotyledons</taxon>
        <taxon>Gunneridae</taxon>
        <taxon>Pentapetalae</taxon>
        <taxon>rosids</taxon>
        <taxon>malvids</taxon>
        <taxon>Myrtales</taxon>
        <taxon>Melastomataceae</taxon>
        <taxon>Melastomatoideae</taxon>
        <taxon>Melastomateae</taxon>
        <taxon>Melastoma</taxon>
    </lineage>
</organism>
<gene>
    <name evidence="1" type="ORF">MLD38_012641</name>
</gene>
<dbReference type="Proteomes" id="UP001057402">
    <property type="component" value="Chromosome 4"/>
</dbReference>
<reference evidence="2" key="1">
    <citation type="journal article" date="2023" name="Front. Plant Sci.">
        <title>Chromosomal-level genome assembly of Melastoma candidum provides insights into trichome evolution.</title>
        <authorList>
            <person name="Zhong Y."/>
            <person name="Wu W."/>
            <person name="Sun C."/>
            <person name="Zou P."/>
            <person name="Liu Y."/>
            <person name="Dai S."/>
            <person name="Zhou R."/>
        </authorList>
    </citation>
    <scope>NUCLEOTIDE SEQUENCE [LARGE SCALE GENOMIC DNA]</scope>
</reference>
<evidence type="ECO:0000313" key="2">
    <source>
        <dbReference type="Proteomes" id="UP001057402"/>
    </source>
</evidence>
<comment type="caution">
    <text evidence="1">The sequence shown here is derived from an EMBL/GenBank/DDBJ whole genome shotgun (WGS) entry which is preliminary data.</text>
</comment>